<protein>
    <recommendedName>
        <fullName evidence="2">DUF6533 domain-containing protein</fullName>
    </recommendedName>
</protein>
<reference evidence="3" key="2">
    <citation type="journal article" date="2020" name="Nat. Commun.">
        <title>Large-scale genome sequencing of mycorrhizal fungi provides insights into the early evolution of symbiotic traits.</title>
        <authorList>
            <person name="Miyauchi S."/>
            <person name="Kiss E."/>
            <person name="Kuo A."/>
            <person name="Drula E."/>
            <person name="Kohler A."/>
            <person name="Sanchez-Garcia M."/>
            <person name="Morin E."/>
            <person name="Andreopoulos B."/>
            <person name="Barry K.W."/>
            <person name="Bonito G."/>
            <person name="Buee M."/>
            <person name="Carver A."/>
            <person name="Chen C."/>
            <person name="Cichocki N."/>
            <person name="Clum A."/>
            <person name="Culley D."/>
            <person name="Crous P.W."/>
            <person name="Fauchery L."/>
            <person name="Girlanda M."/>
            <person name="Hayes R.D."/>
            <person name="Keri Z."/>
            <person name="LaButti K."/>
            <person name="Lipzen A."/>
            <person name="Lombard V."/>
            <person name="Magnuson J."/>
            <person name="Maillard F."/>
            <person name="Murat C."/>
            <person name="Nolan M."/>
            <person name="Ohm R.A."/>
            <person name="Pangilinan J."/>
            <person name="Pereira M.F."/>
            <person name="Perotto S."/>
            <person name="Peter M."/>
            <person name="Pfister S."/>
            <person name="Riley R."/>
            <person name="Sitrit Y."/>
            <person name="Stielow J.B."/>
            <person name="Szollosi G."/>
            <person name="Zifcakova L."/>
            <person name="Stursova M."/>
            <person name="Spatafora J.W."/>
            <person name="Tedersoo L."/>
            <person name="Vaario L.M."/>
            <person name="Yamada A."/>
            <person name="Yan M."/>
            <person name="Wang P."/>
            <person name="Xu J."/>
            <person name="Bruns T."/>
            <person name="Baldrian P."/>
            <person name="Vilgalys R."/>
            <person name="Dunand C."/>
            <person name="Henrissat B."/>
            <person name="Grigoriev I.V."/>
            <person name="Hibbett D."/>
            <person name="Nagy L.G."/>
            <person name="Martin F.M."/>
        </authorList>
    </citation>
    <scope>NUCLEOTIDE SEQUENCE</scope>
    <source>
        <strain evidence="3">BED1</strain>
    </source>
</reference>
<evidence type="ECO:0000313" key="3">
    <source>
        <dbReference type="EMBL" id="KAF8452883.1"/>
    </source>
</evidence>
<keyword evidence="1" id="KW-0472">Membrane</keyword>
<proteinExistence type="predicted"/>
<keyword evidence="1" id="KW-0812">Transmembrane</keyword>
<accession>A0AAD4CA35</accession>
<evidence type="ECO:0000259" key="2">
    <source>
        <dbReference type="Pfam" id="PF20151"/>
    </source>
</evidence>
<evidence type="ECO:0000313" key="4">
    <source>
        <dbReference type="Proteomes" id="UP001194468"/>
    </source>
</evidence>
<comment type="caution">
    <text evidence="3">The sequence shown here is derived from an EMBL/GenBank/DDBJ whole genome shotgun (WGS) entry which is preliminary data.</text>
</comment>
<gene>
    <name evidence="3" type="ORF">L210DRAFT_2062598</name>
</gene>
<feature type="domain" description="DUF6533" evidence="2">
    <location>
        <begin position="47"/>
        <end position="92"/>
    </location>
</feature>
<dbReference type="InterPro" id="IPR045340">
    <property type="entry name" value="DUF6533"/>
</dbReference>
<sequence>MAQMAACPALYLPGGHTQPYSQLLAVKLHLMSTKLQSTLELLVLTNYMYLVIVTAVVYDHVLTFAGEVEYIWRRPWTWVSTIFVVIRYIGLCWIMTIGLIGSSFLPGPLATCVSLILK</sequence>
<keyword evidence="4" id="KW-1185">Reference proteome</keyword>
<name>A0AAD4CA35_BOLED</name>
<organism evidence="3 4">
    <name type="scientific">Boletus edulis BED1</name>
    <dbReference type="NCBI Taxonomy" id="1328754"/>
    <lineage>
        <taxon>Eukaryota</taxon>
        <taxon>Fungi</taxon>
        <taxon>Dikarya</taxon>
        <taxon>Basidiomycota</taxon>
        <taxon>Agaricomycotina</taxon>
        <taxon>Agaricomycetes</taxon>
        <taxon>Agaricomycetidae</taxon>
        <taxon>Boletales</taxon>
        <taxon>Boletineae</taxon>
        <taxon>Boletaceae</taxon>
        <taxon>Boletoideae</taxon>
        <taxon>Boletus</taxon>
    </lineage>
</organism>
<dbReference type="Pfam" id="PF20151">
    <property type="entry name" value="DUF6533"/>
    <property type="match status" value="1"/>
</dbReference>
<feature type="transmembrane region" description="Helical" evidence="1">
    <location>
        <begin position="76"/>
        <end position="100"/>
    </location>
</feature>
<evidence type="ECO:0000256" key="1">
    <source>
        <dbReference type="SAM" id="Phobius"/>
    </source>
</evidence>
<dbReference type="Proteomes" id="UP001194468">
    <property type="component" value="Unassembled WGS sequence"/>
</dbReference>
<reference evidence="3" key="1">
    <citation type="submission" date="2019-10" db="EMBL/GenBank/DDBJ databases">
        <authorList>
            <consortium name="DOE Joint Genome Institute"/>
            <person name="Kuo A."/>
            <person name="Miyauchi S."/>
            <person name="Kiss E."/>
            <person name="Drula E."/>
            <person name="Kohler A."/>
            <person name="Sanchez-Garcia M."/>
            <person name="Andreopoulos B."/>
            <person name="Barry K.W."/>
            <person name="Bonito G."/>
            <person name="Buee M."/>
            <person name="Carver A."/>
            <person name="Chen C."/>
            <person name="Cichocki N."/>
            <person name="Clum A."/>
            <person name="Culley D."/>
            <person name="Crous P.W."/>
            <person name="Fauchery L."/>
            <person name="Girlanda M."/>
            <person name="Hayes R."/>
            <person name="Keri Z."/>
            <person name="LaButti K."/>
            <person name="Lipzen A."/>
            <person name="Lombard V."/>
            <person name="Magnuson J."/>
            <person name="Maillard F."/>
            <person name="Morin E."/>
            <person name="Murat C."/>
            <person name="Nolan M."/>
            <person name="Ohm R."/>
            <person name="Pangilinan J."/>
            <person name="Pereira M."/>
            <person name="Perotto S."/>
            <person name="Peter M."/>
            <person name="Riley R."/>
            <person name="Sitrit Y."/>
            <person name="Stielow B."/>
            <person name="Szollosi G."/>
            <person name="Zifcakova L."/>
            <person name="Stursova M."/>
            <person name="Spatafora J.W."/>
            <person name="Tedersoo L."/>
            <person name="Vaario L.-M."/>
            <person name="Yamada A."/>
            <person name="Yan M."/>
            <person name="Wang P."/>
            <person name="Xu J."/>
            <person name="Bruns T."/>
            <person name="Baldrian P."/>
            <person name="Vilgalys R."/>
            <person name="Henrissat B."/>
            <person name="Grigoriev I.V."/>
            <person name="Hibbett D."/>
            <person name="Nagy L.G."/>
            <person name="Martin F.M."/>
        </authorList>
    </citation>
    <scope>NUCLEOTIDE SEQUENCE</scope>
    <source>
        <strain evidence="3">BED1</strain>
    </source>
</reference>
<dbReference type="AlphaFoldDB" id="A0AAD4CA35"/>
<keyword evidence="1" id="KW-1133">Transmembrane helix</keyword>
<feature type="transmembrane region" description="Helical" evidence="1">
    <location>
        <begin position="41"/>
        <end position="64"/>
    </location>
</feature>
<dbReference type="EMBL" id="WHUW01000001">
    <property type="protein sequence ID" value="KAF8452883.1"/>
    <property type="molecule type" value="Genomic_DNA"/>
</dbReference>